<dbReference type="Gene3D" id="1.10.357.10">
    <property type="entry name" value="Tetracycline Repressor, domain 2"/>
    <property type="match status" value="1"/>
</dbReference>
<dbReference type="InterPro" id="IPR050109">
    <property type="entry name" value="HTH-type_TetR-like_transc_reg"/>
</dbReference>
<dbReference type="EMBL" id="BAAAYV010000006">
    <property type="protein sequence ID" value="GAA3657397.1"/>
    <property type="molecule type" value="Genomic_DNA"/>
</dbReference>
<dbReference type="PROSITE" id="PS50977">
    <property type="entry name" value="HTH_TETR_2"/>
    <property type="match status" value="1"/>
</dbReference>
<keyword evidence="2 4" id="KW-0238">DNA-binding</keyword>
<keyword evidence="7" id="KW-1185">Reference proteome</keyword>
<dbReference type="Proteomes" id="UP001410795">
    <property type="component" value="Unassembled WGS sequence"/>
</dbReference>
<gene>
    <name evidence="6" type="ORF">GCM10022202_17150</name>
</gene>
<dbReference type="InterPro" id="IPR009057">
    <property type="entry name" value="Homeodomain-like_sf"/>
</dbReference>
<proteinExistence type="predicted"/>
<evidence type="ECO:0000256" key="4">
    <source>
        <dbReference type="PROSITE-ProRule" id="PRU00335"/>
    </source>
</evidence>
<accession>A0ABP7BFB1</accession>
<evidence type="ECO:0000256" key="3">
    <source>
        <dbReference type="ARBA" id="ARBA00023163"/>
    </source>
</evidence>
<dbReference type="SUPFAM" id="SSF46689">
    <property type="entry name" value="Homeodomain-like"/>
    <property type="match status" value="1"/>
</dbReference>
<evidence type="ECO:0000256" key="1">
    <source>
        <dbReference type="ARBA" id="ARBA00023015"/>
    </source>
</evidence>
<reference evidence="7" key="1">
    <citation type="journal article" date="2019" name="Int. J. Syst. Evol. Microbiol.">
        <title>The Global Catalogue of Microorganisms (GCM) 10K type strain sequencing project: providing services to taxonomists for standard genome sequencing and annotation.</title>
        <authorList>
            <consortium name="The Broad Institute Genomics Platform"/>
            <consortium name="The Broad Institute Genome Sequencing Center for Infectious Disease"/>
            <person name="Wu L."/>
            <person name="Ma J."/>
        </authorList>
    </citation>
    <scope>NUCLEOTIDE SEQUENCE [LARGE SCALE GENOMIC DNA]</scope>
    <source>
        <strain evidence="7">JCM 16546</strain>
    </source>
</reference>
<sequence length="202" mass="22199">MPRPLIPERRTRILDAAEELVLEHGFDAMSVQQIAERAGIAKGAVYREFASKAQILDELLTRAMERMSARSRRLLHGEEHPALSHAYRVAARVLLDDRLMTAAFTDDRGVLGSYLDTVVDDRYRVRHRAVASWISALADTGAFRREVDVEALALVLSSTTLGMLQAAERLGPVPPARLRAAIETMGELVASLETGEGRSAPA</sequence>
<evidence type="ECO:0000313" key="7">
    <source>
        <dbReference type="Proteomes" id="UP001410795"/>
    </source>
</evidence>
<dbReference type="SUPFAM" id="SSF48498">
    <property type="entry name" value="Tetracyclin repressor-like, C-terminal domain"/>
    <property type="match status" value="1"/>
</dbReference>
<protein>
    <submittedName>
        <fullName evidence="6">TetR/AcrR family transcriptional regulator</fullName>
    </submittedName>
</protein>
<feature type="DNA-binding region" description="H-T-H motif" evidence="4">
    <location>
        <begin position="30"/>
        <end position="49"/>
    </location>
</feature>
<dbReference type="PRINTS" id="PR00455">
    <property type="entry name" value="HTHTETR"/>
</dbReference>
<keyword evidence="1" id="KW-0805">Transcription regulation</keyword>
<feature type="domain" description="HTH tetR-type" evidence="5">
    <location>
        <begin position="7"/>
        <end position="67"/>
    </location>
</feature>
<dbReference type="RefSeq" id="WP_221857974.1">
    <property type="nucleotide sequence ID" value="NZ_BAAAYV010000006.1"/>
</dbReference>
<dbReference type="PANTHER" id="PTHR30055:SF234">
    <property type="entry name" value="HTH-TYPE TRANSCRIPTIONAL REGULATOR BETI"/>
    <property type="match status" value="1"/>
</dbReference>
<dbReference type="PANTHER" id="PTHR30055">
    <property type="entry name" value="HTH-TYPE TRANSCRIPTIONAL REGULATOR RUTR"/>
    <property type="match status" value="1"/>
</dbReference>
<dbReference type="InterPro" id="IPR036271">
    <property type="entry name" value="Tet_transcr_reg_TetR-rel_C_sf"/>
</dbReference>
<comment type="caution">
    <text evidence="6">The sequence shown here is derived from an EMBL/GenBank/DDBJ whole genome shotgun (WGS) entry which is preliminary data.</text>
</comment>
<organism evidence="6 7">
    <name type="scientific">Microbacterium marinilacus</name>
    <dbReference type="NCBI Taxonomy" id="415209"/>
    <lineage>
        <taxon>Bacteria</taxon>
        <taxon>Bacillati</taxon>
        <taxon>Actinomycetota</taxon>
        <taxon>Actinomycetes</taxon>
        <taxon>Micrococcales</taxon>
        <taxon>Microbacteriaceae</taxon>
        <taxon>Microbacterium</taxon>
    </lineage>
</organism>
<evidence type="ECO:0000256" key="2">
    <source>
        <dbReference type="ARBA" id="ARBA00023125"/>
    </source>
</evidence>
<evidence type="ECO:0000313" key="6">
    <source>
        <dbReference type="EMBL" id="GAA3657397.1"/>
    </source>
</evidence>
<dbReference type="InterPro" id="IPR001647">
    <property type="entry name" value="HTH_TetR"/>
</dbReference>
<evidence type="ECO:0000259" key="5">
    <source>
        <dbReference type="PROSITE" id="PS50977"/>
    </source>
</evidence>
<dbReference type="Pfam" id="PF00440">
    <property type="entry name" value="TetR_N"/>
    <property type="match status" value="1"/>
</dbReference>
<name>A0ABP7BFB1_9MICO</name>
<keyword evidence="3" id="KW-0804">Transcription</keyword>